<evidence type="ECO:0000256" key="1">
    <source>
        <dbReference type="SAM" id="SignalP"/>
    </source>
</evidence>
<dbReference type="Proteomes" id="UP000057737">
    <property type="component" value="Unassembled WGS sequence"/>
</dbReference>
<accession>A0A120FS11</accession>
<sequence length="111" mass="11189">MKNCKVKIAAAVPAGPSARLLLAAAAALTLSLLAIPHAGHAQGIVRGAQEGAHEGNRIAGPVGGAVGGAVGAGVGGAVGAVKGVFGIPDRGYHRGYRCRGYYRHGHFYCYR</sequence>
<evidence type="ECO:0000313" key="2">
    <source>
        <dbReference type="EMBL" id="KWV60994.1"/>
    </source>
</evidence>
<organism evidence="2 3">
    <name type="scientific">Bradyrhizobium macuxiense</name>
    <dbReference type="NCBI Taxonomy" id="1755647"/>
    <lineage>
        <taxon>Bacteria</taxon>
        <taxon>Pseudomonadati</taxon>
        <taxon>Pseudomonadota</taxon>
        <taxon>Alphaproteobacteria</taxon>
        <taxon>Hyphomicrobiales</taxon>
        <taxon>Nitrobacteraceae</taxon>
        <taxon>Bradyrhizobium</taxon>
    </lineage>
</organism>
<dbReference type="EMBL" id="LNCU01000010">
    <property type="protein sequence ID" value="KWV60994.1"/>
    <property type="molecule type" value="Genomic_DNA"/>
</dbReference>
<name>A0A120FS11_9BRAD</name>
<evidence type="ECO:0000313" key="3">
    <source>
        <dbReference type="Proteomes" id="UP000057737"/>
    </source>
</evidence>
<keyword evidence="1" id="KW-0732">Signal</keyword>
<feature type="chain" id="PRO_5007165630" evidence="1">
    <location>
        <begin position="42"/>
        <end position="111"/>
    </location>
</feature>
<keyword evidence="3" id="KW-1185">Reference proteome</keyword>
<protein>
    <submittedName>
        <fullName evidence="2">Uncharacterized protein</fullName>
    </submittedName>
</protein>
<gene>
    <name evidence="2" type="ORF">AS156_26685</name>
</gene>
<comment type="caution">
    <text evidence="2">The sequence shown here is derived from an EMBL/GenBank/DDBJ whole genome shotgun (WGS) entry which is preliminary data.</text>
</comment>
<proteinExistence type="predicted"/>
<dbReference type="AlphaFoldDB" id="A0A120FS11"/>
<reference evidence="2 3" key="1">
    <citation type="submission" date="2015-11" db="EMBL/GenBank/DDBJ databases">
        <title>Draft Genome Sequence of the Strain BR 10303 (Bradyrhizobium sp.) isolated from nodules of Centrolobium paraense.</title>
        <authorList>
            <person name="Zelli J.E."/>
            <person name="Simoes-Araujo J.L."/>
            <person name="Barauna A.C."/>
            <person name="Silva K."/>
        </authorList>
    </citation>
    <scope>NUCLEOTIDE SEQUENCE [LARGE SCALE GENOMIC DNA]</scope>
    <source>
        <strain evidence="2 3">BR 10303</strain>
    </source>
</reference>
<feature type="signal peptide" evidence="1">
    <location>
        <begin position="1"/>
        <end position="41"/>
    </location>
</feature>
<dbReference type="RefSeq" id="WP_066499023.1">
    <property type="nucleotide sequence ID" value="NZ_LNCU01000010.1"/>
</dbReference>